<dbReference type="EMBL" id="JBDODL010000371">
    <property type="protein sequence ID" value="MES1919703.1"/>
    <property type="molecule type" value="Genomic_DNA"/>
</dbReference>
<dbReference type="PANTHER" id="PTHR13126:SF0">
    <property type="entry name" value="ATP SYNTHASE MITOCHONDRIAL F1 COMPLEX ASSEMBLY FACTOR 1"/>
    <property type="match status" value="1"/>
</dbReference>
<comment type="caution">
    <text evidence="5">The sequence shown here is derived from an EMBL/GenBank/DDBJ whole genome shotgun (WGS) entry which is preliminary data.</text>
</comment>
<evidence type="ECO:0000256" key="1">
    <source>
        <dbReference type="ARBA" id="ARBA00004173"/>
    </source>
</evidence>
<evidence type="ECO:0008006" key="7">
    <source>
        <dbReference type="Google" id="ProtNLM"/>
    </source>
</evidence>
<evidence type="ECO:0000313" key="6">
    <source>
        <dbReference type="Proteomes" id="UP001439008"/>
    </source>
</evidence>
<organism evidence="5 6">
    <name type="scientific">Bonamia ostreae</name>
    <dbReference type="NCBI Taxonomy" id="126728"/>
    <lineage>
        <taxon>Eukaryota</taxon>
        <taxon>Sar</taxon>
        <taxon>Rhizaria</taxon>
        <taxon>Endomyxa</taxon>
        <taxon>Ascetosporea</taxon>
        <taxon>Haplosporida</taxon>
        <taxon>Bonamia</taxon>
    </lineage>
</organism>
<dbReference type="PANTHER" id="PTHR13126">
    <property type="entry name" value="CHAPERONE ATP11"/>
    <property type="match status" value="1"/>
</dbReference>
<gene>
    <name evidence="5" type="ORF">MHBO_001487</name>
</gene>
<comment type="similarity">
    <text evidence="2">Belongs to the ATP11 family.</text>
</comment>
<reference evidence="5 6" key="1">
    <citation type="journal article" date="2024" name="BMC Biol.">
        <title>Comparative genomics of Ascetosporea gives new insight into the evolutionary basis for animal parasitism in Rhizaria.</title>
        <authorList>
            <person name="Hiltunen Thoren M."/>
            <person name="Onut-Brannstrom I."/>
            <person name="Alfjorden A."/>
            <person name="Peckova H."/>
            <person name="Swords F."/>
            <person name="Hooper C."/>
            <person name="Holzer A.S."/>
            <person name="Bass D."/>
            <person name="Burki F."/>
        </authorList>
    </citation>
    <scope>NUCLEOTIDE SEQUENCE [LARGE SCALE GENOMIC DNA]</scope>
    <source>
        <strain evidence="5">20-A016</strain>
    </source>
</reference>
<dbReference type="InterPro" id="IPR010591">
    <property type="entry name" value="ATP11"/>
</dbReference>
<keyword evidence="6" id="KW-1185">Reference proteome</keyword>
<dbReference type="Pfam" id="PF06644">
    <property type="entry name" value="ATP11"/>
    <property type="match status" value="1"/>
</dbReference>
<protein>
    <recommendedName>
        <fullName evidence="7">ATP synthase mitochondrial F1 complex assembly factor 1</fullName>
    </recommendedName>
</protein>
<evidence type="ECO:0000256" key="2">
    <source>
        <dbReference type="ARBA" id="ARBA00009116"/>
    </source>
</evidence>
<keyword evidence="4" id="KW-0496">Mitochondrion</keyword>
<evidence type="ECO:0000256" key="4">
    <source>
        <dbReference type="ARBA" id="ARBA00023128"/>
    </source>
</evidence>
<proteinExistence type="inferred from homology"/>
<accession>A0ABV2AJZ9</accession>
<sequence>MAILNILKSKVNFKTNILFCTKSAKFSNRQLNDIVDLRKLESEDTKTIEYIWEKHHSNSPSKCSSTLNIEQFEKIMKRSKIGKRFVFPVPTGKKFFVVYSEFQDNFCIMTSLEAFRLQKGDSYPYFILSFYDELIDSRDISLVRGQVLNEHMNIEQGKYLMEQTIGHYLDDKKFERVRIFNTEPKKFDLAKYFKSLGFDYRNLVGK</sequence>
<comment type="subcellular location">
    <subcellularLocation>
        <location evidence="1">Mitochondrion</location>
    </subcellularLocation>
</comment>
<evidence type="ECO:0000256" key="3">
    <source>
        <dbReference type="ARBA" id="ARBA00022946"/>
    </source>
</evidence>
<dbReference type="Proteomes" id="UP001439008">
    <property type="component" value="Unassembled WGS sequence"/>
</dbReference>
<evidence type="ECO:0000313" key="5">
    <source>
        <dbReference type="EMBL" id="MES1919703.1"/>
    </source>
</evidence>
<keyword evidence="3" id="KW-0809">Transit peptide</keyword>
<name>A0ABV2AJZ9_9EUKA</name>